<dbReference type="InterPro" id="IPR011990">
    <property type="entry name" value="TPR-like_helical_dom_sf"/>
</dbReference>
<keyword evidence="3" id="KW-1185">Reference proteome</keyword>
<keyword evidence="1" id="KW-1133">Transmembrane helix</keyword>
<feature type="transmembrane region" description="Helical" evidence="1">
    <location>
        <begin position="343"/>
        <end position="361"/>
    </location>
</feature>
<dbReference type="Gene3D" id="1.25.40.10">
    <property type="entry name" value="Tetratricopeptide repeat domain"/>
    <property type="match status" value="1"/>
</dbReference>
<dbReference type="SUPFAM" id="SSF48452">
    <property type="entry name" value="TPR-like"/>
    <property type="match status" value="1"/>
</dbReference>
<evidence type="ECO:0000256" key="1">
    <source>
        <dbReference type="SAM" id="Phobius"/>
    </source>
</evidence>
<accession>A0ABS9V3P1</accession>
<feature type="transmembrane region" description="Helical" evidence="1">
    <location>
        <begin position="245"/>
        <end position="263"/>
    </location>
</feature>
<name>A0ABS9V3P1_9BACT</name>
<evidence type="ECO:0000313" key="3">
    <source>
        <dbReference type="Proteomes" id="UP001165489"/>
    </source>
</evidence>
<sequence>MTVETNRKISNIIFKGLPGALAAFGGLFLLILFFLDTYHVSTILNGYFTEPIHIPLQLTRLGTDVLSIDVENYIVFQNFESLPQNLSTLYHKGFGVIGLLLLSFGICLVSSFRRMYFIGGAASIIFLLTFSGLSGLNLVKIGGNLPLIIMMCATLIPIGFISFFKNHWTLPSRLLLITPIHVTAFVLILSLSPIEEPLLYVSEHLTLPLAVISCLFLLHIGHAIISGSTIFLLKLNQGVKLKISWHISILSALYFLLVLFTLLDLMGEVNLPFPTLPPIVLMIIAGLAGYYVLQYKLDQTEQVFDSPIVGQSCYLIGFAICTLVWSKGIFTENQALIDFLNHTFLYGQIALSLLFFGYLMTNFSSILNQGDALEKVLFKPQFFAYFHMRVGATMTLVILTIFANGVIFTQLSSASSVLSADYYYLTERPQHARILYENSWDQYHRNDRSKNMTAHLYFMENQPSLAFRHLEESFDFSPNVLNIILHANKLHQTNKVVEAIFYMERGLEIYPGNEFLTNNLALLYAKTNKTNDAIAILNSLNTPSSVTEANLLALSIRHHIDLEKEFVEINDPVQSINLLAKQNKQGNYADFTIDFQSVPNIEFVKAAAIRNQWSNHTNNSLETDISYIDSLISIAQTGQTERNLLGSRIIRSVQEGQINEALKYLSGAVITYPNHTEAFQYFAADILISQLDIEKAAKELALVVAVQSQKLKPHHLAVLYFGDRAEAAFAYAERFGISFPQWMKFNENDELIKNDQVTFFQIISKFHQKTGHQLLADIGKLQSTTLQTDLVYYMMLHKAHWFNAEDLGLLKPLLTQSQNAIWTEEEFDSYVGYFESQKSNVLPANIEKLIKPAFSPKRNAYLTPLLLDHVSKIDDSLLRYETLQEAIQHNKDPKLWLAYVAESRAIGLGNYATKALEELSSWMEKDEFEKLLMENP</sequence>
<dbReference type="Proteomes" id="UP001165489">
    <property type="component" value="Unassembled WGS sequence"/>
</dbReference>
<feature type="transmembrane region" description="Helical" evidence="1">
    <location>
        <begin position="116"/>
        <end position="139"/>
    </location>
</feature>
<keyword evidence="1" id="KW-0472">Membrane</keyword>
<feature type="transmembrane region" description="Helical" evidence="1">
    <location>
        <begin position="313"/>
        <end position="331"/>
    </location>
</feature>
<feature type="transmembrane region" description="Helical" evidence="1">
    <location>
        <begin position="12"/>
        <end position="35"/>
    </location>
</feature>
<feature type="transmembrane region" description="Helical" evidence="1">
    <location>
        <begin position="206"/>
        <end position="233"/>
    </location>
</feature>
<feature type="transmembrane region" description="Helical" evidence="1">
    <location>
        <begin position="145"/>
        <end position="164"/>
    </location>
</feature>
<dbReference type="RefSeq" id="WP_241349354.1">
    <property type="nucleotide sequence ID" value="NZ_JAKZGP010000053.1"/>
</dbReference>
<proteinExistence type="predicted"/>
<dbReference type="EMBL" id="JAKZGP010000053">
    <property type="protein sequence ID" value="MCH7410998.1"/>
    <property type="molecule type" value="Genomic_DNA"/>
</dbReference>
<reference evidence="2" key="1">
    <citation type="submission" date="2022-03" db="EMBL/GenBank/DDBJ databases">
        <title>De novo assembled genomes of Belliella spp. (Cyclobacteriaceae) strains.</title>
        <authorList>
            <person name="Szabo A."/>
            <person name="Korponai K."/>
            <person name="Felfoldi T."/>
        </authorList>
    </citation>
    <scope>NUCLEOTIDE SEQUENCE</scope>
    <source>
        <strain evidence="2">DSM 111904</strain>
    </source>
</reference>
<feature type="transmembrane region" description="Helical" evidence="1">
    <location>
        <begin position="89"/>
        <end position="109"/>
    </location>
</feature>
<keyword evidence="1" id="KW-0812">Transmembrane</keyword>
<gene>
    <name evidence="2" type="ORF">MM239_16445</name>
</gene>
<protein>
    <recommendedName>
        <fullName evidence="4">Tetratricopeptide repeat-containing protein</fullName>
    </recommendedName>
</protein>
<organism evidence="2 3">
    <name type="scientific">Belliella filtrata</name>
    <dbReference type="NCBI Taxonomy" id="2923435"/>
    <lineage>
        <taxon>Bacteria</taxon>
        <taxon>Pseudomonadati</taxon>
        <taxon>Bacteroidota</taxon>
        <taxon>Cytophagia</taxon>
        <taxon>Cytophagales</taxon>
        <taxon>Cyclobacteriaceae</taxon>
        <taxon>Belliella</taxon>
    </lineage>
</organism>
<evidence type="ECO:0008006" key="4">
    <source>
        <dbReference type="Google" id="ProtNLM"/>
    </source>
</evidence>
<feature type="transmembrane region" description="Helical" evidence="1">
    <location>
        <begin position="176"/>
        <end position="194"/>
    </location>
</feature>
<comment type="caution">
    <text evidence="2">The sequence shown here is derived from an EMBL/GenBank/DDBJ whole genome shotgun (WGS) entry which is preliminary data.</text>
</comment>
<feature type="transmembrane region" description="Helical" evidence="1">
    <location>
        <begin position="275"/>
        <end position="293"/>
    </location>
</feature>
<feature type="transmembrane region" description="Helical" evidence="1">
    <location>
        <begin position="382"/>
        <end position="408"/>
    </location>
</feature>
<evidence type="ECO:0000313" key="2">
    <source>
        <dbReference type="EMBL" id="MCH7410998.1"/>
    </source>
</evidence>